<feature type="non-terminal residue" evidence="2">
    <location>
        <position position="1"/>
    </location>
</feature>
<name>A0A6J4IH30_9ACTN</name>
<reference evidence="2" key="1">
    <citation type="submission" date="2020-02" db="EMBL/GenBank/DDBJ databases">
        <authorList>
            <person name="Meier V. D."/>
        </authorList>
    </citation>
    <scope>NUCLEOTIDE SEQUENCE</scope>
    <source>
        <strain evidence="2">AVDCRST_MAG50</strain>
    </source>
</reference>
<sequence>ARVHRLRPRGRCARPPGSPWQAAPQPHRYPSGRCRRLGDRRCRGQRARHRRCLRAERPRQHRGHHRRCSPHRPARPSGGSTL</sequence>
<accession>A0A6J4IH30</accession>
<gene>
    <name evidence="2" type="ORF">AVDCRST_MAG50-2546</name>
</gene>
<feature type="compositionally biased region" description="Basic residues" evidence="1">
    <location>
        <begin position="1"/>
        <end position="12"/>
    </location>
</feature>
<proteinExistence type="predicted"/>
<feature type="compositionally biased region" description="Basic residues" evidence="1">
    <location>
        <begin position="59"/>
        <end position="74"/>
    </location>
</feature>
<dbReference type="EMBL" id="CADCTF010000104">
    <property type="protein sequence ID" value="CAA9249889.1"/>
    <property type="molecule type" value="Genomic_DNA"/>
</dbReference>
<protein>
    <submittedName>
        <fullName evidence="2">Uncharacterized protein</fullName>
    </submittedName>
</protein>
<dbReference type="AlphaFoldDB" id="A0A6J4IH30"/>
<evidence type="ECO:0000256" key="1">
    <source>
        <dbReference type="SAM" id="MobiDB-lite"/>
    </source>
</evidence>
<feature type="compositionally biased region" description="Basic residues" evidence="1">
    <location>
        <begin position="43"/>
        <end position="52"/>
    </location>
</feature>
<feature type="non-terminal residue" evidence="2">
    <location>
        <position position="82"/>
    </location>
</feature>
<feature type="region of interest" description="Disordered" evidence="1">
    <location>
        <begin position="1"/>
        <end position="82"/>
    </location>
</feature>
<evidence type="ECO:0000313" key="2">
    <source>
        <dbReference type="EMBL" id="CAA9249889.1"/>
    </source>
</evidence>
<organism evidence="2">
    <name type="scientific">uncultured Acidimicrobiales bacterium</name>
    <dbReference type="NCBI Taxonomy" id="310071"/>
    <lineage>
        <taxon>Bacteria</taxon>
        <taxon>Bacillati</taxon>
        <taxon>Actinomycetota</taxon>
        <taxon>Acidimicrobiia</taxon>
        <taxon>Acidimicrobiales</taxon>
        <taxon>environmental samples</taxon>
    </lineage>
</organism>